<proteinExistence type="predicted"/>
<keyword evidence="1" id="KW-0732">Signal</keyword>
<feature type="signal peptide" evidence="1">
    <location>
        <begin position="1"/>
        <end position="37"/>
    </location>
</feature>
<evidence type="ECO:0000313" key="2">
    <source>
        <dbReference type="EMBL" id="KKO60597.1"/>
    </source>
</evidence>
<feature type="chain" id="PRO_5039670516" description="PE-PGRS family protein" evidence="1">
    <location>
        <begin position="38"/>
        <end position="302"/>
    </location>
</feature>
<comment type="caution">
    <text evidence="2">The sequence shown here is derived from an EMBL/GenBank/DDBJ whole genome shotgun (WGS) entry which is preliminary data.</text>
</comment>
<protein>
    <recommendedName>
        <fullName evidence="4">PE-PGRS family protein</fullName>
    </recommendedName>
</protein>
<dbReference type="Proteomes" id="UP000034416">
    <property type="component" value="Unassembled WGS sequence"/>
</dbReference>
<evidence type="ECO:0008006" key="4">
    <source>
        <dbReference type="Google" id="ProtNLM"/>
    </source>
</evidence>
<dbReference type="AlphaFoldDB" id="A0A0M2WBG8"/>
<feature type="non-terminal residue" evidence="2">
    <location>
        <position position="302"/>
    </location>
</feature>
<dbReference type="EMBL" id="LASW02000132">
    <property type="protein sequence ID" value="KKO60597.1"/>
    <property type="molecule type" value="Genomic_DNA"/>
</dbReference>
<accession>A0A0M2WBG8</accession>
<evidence type="ECO:0000313" key="3">
    <source>
        <dbReference type="Proteomes" id="UP000034416"/>
    </source>
</evidence>
<evidence type="ECO:0000256" key="1">
    <source>
        <dbReference type="SAM" id="SignalP"/>
    </source>
</evidence>
<gene>
    <name evidence="2" type="ORF">WR43_22835</name>
</gene>
<organism evidence="2 3">
    <name type="scientific">Mycolicibacter arupensis</name>
    <dbReference type="NCBI Taxonomy" id="342002"/>
    <lineage>
        <taxon>Bacteria</taxon>
        <taxon>Bacillati</taxon>
        <taxon>Actinomycetota</taxon>
        <taxon>Actinomycetes</taxon>
        <taxon>Mycobacteriales</taxon>
        <taxon>Mycobacteriaceae</taxon>
        <taxon>Mycolicibacter</taxon>
    </lineage>
</organism>
<reference evidence="2 3" key="1">
    <citation type="submission" date="2015-04" db="EMBL/GenBank/DDBJ databases">
        <title>Genome sequence of Mycobacterium arupense GUC1.</title>
        <authorList>
            <person name="Greninger A.L."/>
            <person name="Cunningham G."/>
            <person name="Chiu C.Y."/>
            <person name="Miller S."/>
        </authorList>
    </citation>
    <scope>NUCLEOTIDE SEQUENCE [LARGE SCALE GENOMIC DNA]</scope>
    <source>
        <strain evidence="2 3">GUC1</strain>
    </source>
</reference>
<sequence>MSDRFAGKGNKRKINRFVGATSAVGAFLAVSMTPLTAAPASADLEDLDFGDLFSWMVPASSDSSSFDWSSFATLFDADLPGSAAVSPIDSLNALVANTLNAVIYQPIYTINQFLINDLGLQINGVFDNGDNAFVSINGDGDLVYNAATNGGFLFGDGGTGAFVNADGEVLGAGGTVLLDGDDNVVTLAGIENGLYSFASTDFNLNGANAGLIGNGGDGGSFFGLGGDGGAGGFLMGNGGAGGQGGIGDIGLVGFAGGDGGDGGFFLGNGGVGGIGGTGGTGAAGTDGTANAAATAGLAAGNG</sequence>
<name>A0A0M2WBG8_9MYCO</name>